<dbReference type="RefSeq" id="WP_201101772.1">
    <property type="nucleotide sequence ID" value="NZ_CP067977.1"/>
</dbReference>
<dbReference type="Proteomes" id="UP000595448">
    <property type="component" value="Chromosome"/>
</dbReference>
<name>A0ABX7BL21_9CAUL</name>
<evidence type="ECO:0000313" key="2">
    <source>
        <dbReference type="Proteomes" id="UP000595448"/>
    </source>
</evidence>
<sequence>MTDRTIRNLAHLRRSASTARVLNLLKVSQDHGSDPDWAARPMFRTPALNRSLIIKHRLRRNEIDLLRSRRQVATKVVVPIDMAELKSGGRYVFVDQHGFERVMREAFGLHPDDPDMATLRLMDGVPSLDPFLLREQLRRGGVDPAPCYFAISDADLQRMSAFVQREIQPLVALSAQTFGDVAIEQSVRRMASKILSNAPGDRMEALGVTLRLEPDEYQEGVFCWKGFLYYKWLLTTLLFEAAVVADAVWNVRPSGPVDKAAREYLDRGRSVLRHRIGRACDAVGETLRIYDDAYTALTIDGQPMLFRDFLLRAPDMFTTLGEQLGAIQHIVSFWRFRFSPGAAQVSTEELIDIFMDFETGLRGRDEAMIDYASVAA</sequence>
<keyword evidence="2" id="KW-1185">Reference proteome</keyword>
<evidence type="ECO:0000313" key="1">
    <source>
        <dbReference type="EMBL" id="QQQ17398.1"/>
    </source>
</evidence>
<gene>
    <name evidence="1" type="ORF">JIP62_08490</name>
</gene>
<reference evidence="1 2" key="1">
    <citation type="submission" date="2021-01" db="EMBL/GenBank/DDBJ databases">
        <title>Brevundimonas vitis sp. nov., an bacterium isolated from grape (Vitis vinifera).</title>
        <authorList>
            <person name="Jiang L."/>
            <person name="Lee J."/>
        </authorList>
    </citation>
    <scope>NUCLEOTIDE SEQUENCE [LARGE SCALE GENOMIC DNA]</scope>
    <source>
        <strain evidence="1 2">GRTSA-9</strain>
    </source>
</reference>
<proteinExistence type="predicted"/>
<organism evidence="1 2">
    <name type="scientific">Brevundimonas vitisensis</name>
    <dbReference type="NCBI Taxonomy" id="2800818"/>
    <lineage>
        <taxon>Bacteria</taxon>
        <taxon>Pseudomonadati</taxon>
        <taxon>Pseudomonadota</taxon>
        <taxon>Alphaproteobacteria</taxon>
        <taxon>Caulobacterales</taxon>
        <taxon>Caulobacteraceae</taxon>
        <taxon>Brevundimonas</taxon>
    </lineage>
</organism>
<accession>A0ABX7BL21</accession>
<dbReference type="EMBL" id="CP067977">
    <property type="protein sequence ID" value="QQQ17398.1"/>
    <property type="molecule type" value="Genomic_DNA"/>
</dbReference>
<protein>
    <submittedName>
        <fullName evidence="1">Uncharacterized protein</fullName>
    </submittedName>
</protein>